<feature type="active site" evidence="12">
    <location>
        <position position="393"/>
    </location>
</feature>
<organism evidence="15 16">
    <name type="scientific">Prevotella micans F0438</name>
    <dbReference type="NCBI Taxonomy" id="883158"/>
    <lineage>
        <taxon>Bacteria</taxon>
        <taxon>Pseudomonadati</taxon>
        <taxon>Bacteroidota</taxon>
        <taxon>Bacteroidia</taxon>
        <taxon>Bacteroidales</taxon>
        <taxon>Prevotellaceae</taxon>
        <taxon>Prevotella</taxon>
    </lineage>
</organism>
<evidence type="ECO:0000256" key="6">
    <source>
        <dbReference type="ARBA" id="ARBA00022737"/>
    </source>
</evidence>
<dbReference type="Pfam" id="PF13091">
    <property type="entry name" value="PLDc_2"/>
    <property type="match status" value="2"/>
</dbReference>
<keyword evidence="7 12" id="KW-1133">Transmembrane helix</keyword>
<evidence type="ECO:0000256" key="9">
    <source>
        <dbReference type="ARBA" id="ARBA00023136"/>
    </source>
</evidence>
<name>H1Q2D8_9BACT</name>
<dbReference type="InterPro" id="IPR025202">
    <property type="entry name" value="PLD-like_dom"/>
</dbReference>
<evidence type="ECO:0000256" key="4">
    <source>
        <dbReference type="ARBA" id="ARBA00022679"/>
    </source>
</evidence>
<dbReference type="GO" id="GO:0032049">
    <property type="term" value="P:cardiolipin biosynthetic process"/>
    <property type="evidence" value="ECO:0007669"/>
    <property type="project" value="UniProtKB-UniRule"/>
</dbReference>
<dbReference type="CDD" id="cd09112">
    <property type="entry name" value="PLDc_CLS_2"/>
    <property type="match status" value="1"/>
</dbReference>
<dbReference type="InterPro" id="IPR030874">
    <property type="entry name" value="Cardiolipin_synth_Firmi"/>
</dbReference>
<feature type="active site" evidence="12">
    <location>
        <position position="216"/>
    </location>
</feature>
<evidence type="ECO:0000256" key="5">
    <source>
        <dbReference type="ARBA" id="ARBA00022692"/>
    </source>
</evidence>
<dbReference type="NCBIfam" id="TIGR04265">
    <property type="entry name" value="bac_cardiolipin"/>
    <property type="match status" value="1"/>
</dbReference>
<dbReference type="SUPFAM" id="SSF56024">
    <property type="entry name" value="Phospholipase D/nuclease"/>
    <property type="match status" value="2"/>
</dbReference>
<keyword evidence="4 12" id="KW-0808">Transferase</keyword>
<dbReference type="HAMAP" id="MF_01916">
    <property type="entry name" value="Cardiolipin_synth_Cls"/>
    <property type="match status" value="1"/>
</dbReference>
<evidence type="ECO:0000259" key="14">
    <source>
        <dbReference type="PROSITE" id="PS50035"/>
    </source>
</evidence>
<keyword evidence="8 12" id="KW-0443">Lipid metabolism</keyword>
<dbReference type="InterPro" id="IPR027379">
    <property type="entry name" value="CLS_N"/>
</dbReference>
<reference evidence="15 16" key="1">
    <citation type="submission" date="2011-12" db="EMBL/GenBank/DDBJ databases">
        <title>The Genome Sequence of Prevotella micans F0438.</title>
        <authorList>
            <consortium name="The Broad Institute Genome Sequencing Platform"/>
            <person name="Earl A."/>
            <person name="Ward D."/>
            <person name="Feldgarden M."/>
            <person name="Gevers D."/>
            <person name="Izard J."/>
            <person name="Baranova O.V."/>
            <person name="Blanton J.M."/>
            <person name="Wade W.G."/>
            <person name="Dewhirst F.E."/>
            <person name="Young S.K."/>
            <person name="Zeng Q."/>
            <person name="Gargeya S."/>
            <person name="Fitzgerald M."/>
            <person name="Haas B."/>
            <person name="Abouelleil A."/>
            <person name="Alvarado L."/>
            <person name="Arachchi H.M."/>
            <person name="Berlin A."/>
            <person name="Chapman S.B."/>
            <person name="Gearin G."/>
            <person name="Goldberg J."/>
            <person name="Griggs A."/>
            <person name="Gujja S."/>
            <person name="Hansen M."/>
            <person name="Heiman D."/>
            <person name="Howarth C."/>
            <person name="Larimer J."/>
            <person name="Lui A."/>
            <person name="MacDonald P.J.P."/>
            <person name="McCowen C."/>
            <person name="Montmayeur A."/>
            <person name="Murphy C."/>
            <person name="Neiman D."/>
            <person name="Pearson M."/>
            <person name="Priest M."/>
            <person name="Roberts A."/>
            <person name="Saif S."/>
            <person name="Shea T."/>
            <person name="Sisk P."/>
            <person name="Stolte C."/>
            <person name="Sykes S."/>
            <person name="Wortman J."/>
            <person name="Nusbaum C."/>
            <person name="Birren B."/>
        </authorList>
    </citation>
    <scope>NUCLEOTIDE SEQUENCE [LARGE SCALE GENOMIC DNA]</scope>
    <source>
        <strain evidence="15 16">F0438</strain>
    </source>
</reference>
<keyword evidence="9 12" id="KW-0472">Membrane</keyword>
<evidence type="ECO:0000256" key="12">
    <source>
        <dbReference type="HAMAP-Rule" id="MF_01916"/>
    </source>
</evidence>
<dbReference type="GO" id="GO:0005886">
    <property type="term" value="C:plasma membrane"/>
    <property type="evidence" value="ECO:0007669"/>
    <property type="project" value="UniProtKB-SubCell"/>
</dbReference>
<keyword evidence="16" id="KW-1185">Reference proteome</keyword>
<evidence type="ECO:0000256" key="13">
    <source>
        <dbReference type="NCBIfam" id="TIGR04265"/>
    </source>
</evidence>
<dbReference type="EMBL" id="AGWK01000029">
    <property type="protein sequence ID" value="EHO71208.1"/>
    <property type="molecule type" value="Genomic_DNA"/>
</dbReference>
<evidence type="ECO:0000256" key="2">
    <source>
        <dbReference type="ARBA" id="ARBA00022475"/>
    </source>
</evidence>
<evidence type="ECO:0000256" key="1">
    <source>
        <dbReference type="ARBA" id="ARBA00004651"/>
    </source>
</evidence>
<feature type="domain" description="PLD phosphodiesterase" evidence="14">
    <location>
        <begin position="209"/>
        <end position="236"/>
    </location>
</feature>
<comment type="similarity">
    <text evidence="12">Belongs to the phospholipase D family. Cardiolipin synthase subfamily.</text>
</comment>
<protein>
    <recommendedName>
        <fullName evidence="12 13">Cardiolipin synthase</fullName>
        <shortName evidence="12">CL synthase</shortName>
        <ecNumber evidence="12 13">2.7.8.-</ecNumber>
    </recommendedName>
</protein>
<dbReference type="SMART" id="SM00155">
    <property type="entry name" value="PLDc"/>
    <property type="match status" value="2"/>
</dbReference>
<sequence>MIYIHWLFLALYTILATIAIITVLLEHRQPAKTMVWILVLSFLPIPGIVLYFFFGQRTRKKRHIWQRGIDQLTKRSMLEFAEQENLKLPPQHRTLIDLFTNQNRVMPFKNNETEIFTDGYGFAHALLTEIGRAVHHIHIITYIIEDDPFGNLIADALIDKAREGVEIRLVYDDVGSWRTHNRFFERMREEGIEVQPFMPVRFPLLTSKVNYRNHRKIAVFDGRVGFIGGMNIARRYISQKWRDTHVKITGAAVYGLQRAFLLDWFLIDKTLISNRAYYPTAKINPNNQLIQIVTSNPTDRWPEIEQGYIKIILSARQYVYMQTPYFLPTEPILFALRTAAVSGVDVRLMLPLHTDTKLVEWASRSYVMDTVQAGVKVVFYKNGFNHSKLLVTDDSLSTVGSSNIDFRSFENNFEANAFFYDEKIALKIKHVFLEDEQNSIPLEHVRSLTDRSFLQRLWESIVRLLSPLL</sequence>
<evidence type="ECO:0000256" key="10">
    <source>
        <dbReference type="ARBA" id="ARBA00023209"/>
    </source>
</evidence>
<comment type="catalytic activity">
    <reaction evidence="12">
        <text>2 a 1,2-diacyl-sn-glycero-3-phospho-(1'-sn-glycerol) = a cardiolipin + glycerol</text>
        <dbReference type="Rhea" id="RHEA:31451"/>
        <dbReference type="ChEBI" id="CHEBI:17754"/>
        <dbReference type="ChEBI" id="CHEBI:62237"/>
        <dbReference type="ChEBI" id="CHEBI:64716"/>
    </reaction>
</comment>
<dbReference type="GO" id="GO:0008808">
    <property type="term" value="F:cardiolipin synthase activity"/>
    <property type="evidence" value="ECO:0007669"/>
    <property type="project" value="UniProtKB-UniRule"/>
</dbReference>
<dbReference type="InterPro" id="IPR001736">
    <property type="entry name" value="PLipase_D/transphosphatidylase"/>
</dbReference>
<keyword evidence="5 12" id="KW-0812">Transmembrane</keyword>
<evidence type="ECO:0000256" key="3">
    <source>
        <dbReference type="ARBA" id="ARBA00022516"/>
    </source>
</evidence>
<keyword evidence="2 12" id="KW-1003">Cell membrane</keyword>
<evidence type="ECO:0000256" key="7">
    <source>
        <dbReference type="ARBA" id="ARBA00022989"/>
    </source>
</evidence>
<keyword evidence="10 12" id="KW-0594">Phospholipid biosynthesis</keyword>
<dbReference type="PROSITE" id="PS50035">
    <property type="entry name" value="PLD"/>
    <property type="match status" value="2"/>
</dbReference>
<keyword evidence="6" id="KW-0677">Repeat</keyword>
<dbReference type="Pfam" id="PF13396">
    <property type="entry name" value="PLDc_N"/>
    <property type="match status" value="1"/>
</dbReference>
<keyword evidence="11 12" id="KW-1208">Phospholipid metabolism</keyword>
<comment type="subcellular location">
    <subcellularLocation>
        <location evidence="1 12">Cell membrane</location>
        <topology evidence="1 12">Multi-pass membrane protein</topology>
    </subcellularLocation>
</comment>
<comment type="function">
    <text evidence="12">Catalyzes the reversible phosphatidyl group transfer from one phosphatidylglycerol molecule to another to form cardiolipin (CL) (diphosphatidylglycerol) and glycerol.</text>
</comment>
<comment type="caution">
    <text evidence="15">The sequence shown here is derived from an EMBL/GenBank/DDBJ whole genome shotgun (WGS) entry which is preliminary data.</text>
</comment>
<dbReference type="Proteomes" id="UP000016023">
    <property type="component" value="Unassembled WGS sequence"/>
</dbReference>
<keyword evidence="3 12" id="KW-0444">Lipid biosynthesis</keyword>
<feature type="active site" evidence="12">
    <location>
        <position position="214"/>
    </location>
</feature>
<dbReference type="PATRIC" id="fig|883158.3.peg.1086"/>
<evidence type="ECO:0000313" key="15">
    <source>
        <dbReference type="EMBL" id="EHO71208.1"/>
    </source>
</evidence>
<dbReference type="PANTHER" id="PTHR21248:SF22">
    <property type="entry name" value="PHOSPHOLIPASE D"/>
    <property type="match status" value="1"/>
</dbReference>
<dbReference type="RefSeq" id="WP_006952346.1">
    <property type="nucleotide sequence ID" value="NZ_JH594522.1"/>
</dbReference>
<dbReference type="eggNOG" id="COG1502">
    <property type="taxonomic scope" value="Bacteria"/>
</dbReference>
<accession>H1Q2D8</accession>
<gene>
    <name evidence="15" type="ORF">HMPREF9140_01076</name>
</gene>
<dbReference type="CDD" id="cd09110">
    <property type="entry name" value="PLDc_CLS_1"/>
    <property type="match status" value="1"/>
</dbReference>
<dbReference type="PANTHER" id="PTHR21248">
    <property type="entry name" value="CARDIOLIPIN SYNTHASE"/>
    <property type="match status" value="1"/>
</dbReference>
<dbReference type="Gene3D" id="3.30.870.10">
    <property type="entry name" value="Endonuclease Chain A"/>
    <property type="match status" value="2"/>
</dbReference>
<dbReference type="STRING" id="883158.HMPREF9140_01076"/>
<evidence type="ECO:0000256" key="8">
    <source>
        <dbReference type="ARBA" id="ARBA00023098"/>
    </source>
</evidence>
<dbReference type="HOGENOM" id="CLU_038053_1_2_10"/>
<proteinExistence type="inferred from homology"/>
<dbReference type="InterPro" id="IPR022924">
    <property type="entry name" value="Cardiolipin_synthase"/>
</dbReference>
<feature type="active site" evidence="12">
    <location>
        <position position="388"/>
    </location>
</feature>
<feature type="domain" description="PLD phosphodiesterase" evidence="14">
    <location>
        <begin position="381"/>
        <end position="408"/>
    </location>
</feature>
<feature type="active site" evidence="12">
    <location>
        <position position="221"/>
    </location>
</feature>
<dbReference type="AlphaFoldDB" id="H1Q2D8"/>
<feature type="transmembrane region" description="Helical" evidence="12">
    <location>
        <begin position="34"/>
        <end position="54"/>
    </location>
</feature>
<evidence type="ECO:0000313" key="16">
    <source>
        <dbReference type="Proteomes" id="UP000016023"/>
    </source>
</evidence>
<dbReference type="EC" id="2.7.8.-" evidence="12 13"/>
<feature type="transmembrane region" description="Helical" evidence="12">
    <location>
        <begin position="6"/>
        <end position="25"/>
    </location>
</feature>
<evidence type="ECO:0000256" key="11">
    <source>
        <dbReference type="ARBA" id="ARBA00023264"/>
    </source>
</evidence>
<feature type="active site" evidence="12">
    <location>
        <position position="386"/>
    </location>
</feature>